<keyword evidence="2" id="KW-1185">Reference proteome</keyword>
<evidence type="ECO:0000313" key="1">
    <source>
        <dbReference type="EMBL" id="KAK2149098.1"/>
    </source>
</evidence>
<reference evidence="1" key="1">
    <citation type="journal article" date="2023" name="Mol. Biol. Evol.">
        <title>Third-Generation Sequencing Reveals the Adaptive Role of the Epigenome in Three Deep-Sea Polychaetes.</title>
        <authorList>
            <person name="Perez M."/>
            <person name="Aroh O."/>
            <person name="Sun Y."/>
            <person name="Lan Y."/>
            <person name="Juniper S.K."/>
            <person name="Young C.R."/>
            <person name="Angers B."/>
            <person name="Qian P.Y."/>
        </authorList>
    </citation>
    <scope>NUCLEOTIDE SEQUENCE</scope>
    <source>
        <strain evidence="1">P08H-3</strain>
    </source>
</reference>
<dbReference type="EMBL" id="JAODUP010000468">
    <property type="protein sequence ID" value="KAK2149098.1"/>
    <property type="molecule type" value="Genomic_DNA"/>
</dbReference>
<name>A0AAD9JAE0_9ANNE</name>
<protein>
    <submittedName>
        <fullName evidence="1">Uncharacterized protein</fullName>
    </submittedName>
</protein>
<comment type="caution">
    <text evidence="1">The sequence shown here is derived from an EMBL/GenBank/DDBJ whole genome shotgun (WGS) entry which is preliminary data.</text>
</comment>
<dbReference type="AlphaFoldDB" id="A0AAD9JAE0"/>
<proteinExistence type="predicted"/>
<accession>A0AAD9JAE0</accession>
<gene>
    <name evidence="1" type="ORF">LSH36_468g04084</name>
</gene>
<organism evidence="1 2">
    <name type="scientific">Paralvinella palmiformis</name>
    <dbReference type="NCBI Taxonomy" id="53620"/>
    <lineage>
        <taxon>Eukaryota</taxon>
        <taxon>Metazoa</taxon>
        <taxon>Spiralia</taxon>
        <taxon>Lophotrochozoa</taxon>
        <taxon>Annelida</taxon>
        <taxon>Polychaeta</taxon>
        <taxon>Sedentaria</taxon>
        <taxon>Canalipalpata</taxon>
        <taxon>Terebellida</taxon>
        <taxon>Terebelliformia</taxon>
        <taxon>Alvinellidae</taxon>
        <taxon>Paralvinella</taxon>
    </lineage>
</organism>
<sequence length="78" mass="9020">MCRPGRGLSADKRSCIVCFQITTSYLDDEISFMARGCKSNKPCPDDGTEECMIFGQNKVDWSLYIWENSSYLRWVPRI</sequence>
<dbReference type="Proteomes" id="UP001208570">
    <property type="component" value="Unassembled WGS sequence"/>
</dbReference>
<evidence type="ECO:0000313" key="2">
    <source>
        <dbReference type="Proteomes" id="UP001208570"/>
    </source>
</evidence>